<dbReference type="GO" id="GO:0010181">
    <property type="term" value="F:FMN binding"/>
    <property type="evidence" value="ECO:0007669"/>
    <property type="project" value="InterPro"/>
</dbReference>
<dbReference type="CDD" id="cd02809">
    <property type="entry name" value="alpha_hydroxyacid_oxid_FMN"/>
    <property type="match status" value="1"/>
</dbReference>
<dbReference type="GO" id="GO:0005737">
    <property type="term" value="C:cytoplasm"/>
    <property type="evidence" value="ECO:0007669"/>
    <property type="project" value="UniProtKB-ARBA"/>
</dbReference>
<dbReference type="Pfam" id="PF01070">
    <property type="entry name" value="FMN_dh"/>
    <property type="match status" value="1"/>
</dbReference>
<keyword evidence="2" id="KW-0560">Oxidoreductase</keyword>
<accession>A0A0D2FBD4</accession>
<keyword evidence="7" id="KW-0288">FMN</keyword>
<proteinExistence type="inferred from homology"/>
<dbReference type="PANTHER" id="PTHR10578">
    <property type="entry name" value="S -2-HYDROXY-ACID OXIDASE-RELATED"/>
    <property type="match status" value="1"/>
</dbReference>
<reference evidence="9 10" key="1">
    <citation type="submission" date="2015-01" db="EMBL/GenBank/DDBJ databases">
        <title>The Genome Sequence of Capronia semiimmersa CBS27337.</title>
        <authorList>
            <consortium name="The Broad Institute Genomics Platform"/>
            <person name="Cuomo C."/>
            <person name="de Hoog S."/>
            <person name="Gorbushina A."/>
            <person name="Stielow B."/>
            <person name="Teixiera M."/>
            <person name="Abouelleil A."/>
            <person name="Chapman S.B."/>
            <person name="Priest M."/>
            <person name="Young S.K."/>
            <person name="Wortman J."/>
            <person name="Nusbaum C."/>
            <person name="Birren B."/>
        </authorList>
    </citation>
    <scope>NUCLEOTIDE SEQUENCE [LARGE SCALE GENOMIC DNA]</scope>
    <source>
        <strain evidence="9 10">CBS 27337</strain>
    </source>
</reference>
<keyword evidence="10" id="KW-1185">Reference proteome</keyword>
<evidence type="ECO:0000256" key="6">
    <source>
        <dbReference type="PIRSR" id="PIRSR000138-1"/>
    </source>
</evidence>
<dbReference type="PIRSF" id="PIRSF000138">
    <property type="entry name" value="Al-hdrx_acd_dh"/>
    <property type="match status" value="1"/>
</dbReference>
<evidence type="ECO:0000259" key="8">
    <source>
        <dbReference type="PROSITE" id="PS51349"/>
    </source>
</evidence>
<evidence type="ECO:0000313" key="9">
    <source>
        <dbReference type="EMBL" id="KIW64155.1"/>
    </source>
</evidence>
<feature type="binding site" evidence="7">
    <location>
        <position position="159"/>
    </location>
    <ligand>
        <name>FMN</name>
        <dbReference type="ChEBI" id="CHEBI:58210"/>
    </ligand>
</feature>
<feature type="binding site" evidence="7">
    <location>
        <position position="168"/>
    </location>
    <ligand>
        <name>glyoxylate</name>
        <dbReference type="ChEBI" id="CHEBI:36655"/>
    </ligand>
</feature>
<evidence type="ECO:0000256" key="2">
    <source>
        <dbReference type="ARBA" id="ARBA00023002"/>
    </source>
</evidence>
<dbReference type="InterPro" id="IPR008259">
    <property type="entry name" value="FMN_hydac_DH_AS"/>
</dbReference>
<feature type="binding site" evidence="7">
    <location>
        <begin position="290"/>
        <end position="294"/>
    </location>
    <ligand>
        <name>FMN</name>
        <dbReference type="ChEBI" id="CHEBI:58210"/>
    </ligand>
</feature>
<dbReference type="GO" id="GO:0016491">
    <property type="term" value="F:oxidoreductase activity"/>
    <property type="evidence" value="ECO:0007669"/>
    <property type="project" value="UniProtKB-KW"/>
</dbReference>
<feature type="domain" description="FMN hydroxy acid dehydrogenase" evidence="8">
    <location>
        <begin position="1"/>
        <end position="364"/>
    </location>
</feature>
<feature type="active site" description="Proton acceptor" evidence="6">
    <location>
        <position position="259"/>
    </location>
</feature>
<evidence type="ECO:0000256" key="4">
    <source>
        <dbReference type="ARBA" id="ARBA00073420"/>
    </source>
</evidence>
<feature type="binding site" evidence="7">
    <location>
        <position position="235"/>
    </location>
    <ligand>
        <name>FMN</name>
        <dbReference type="ChEBI" id="CHEBI:58210"/>
    </ligand>
</feature>
<dbReference type="PROSITE" id="PS51349">
    <property type="entry name" value="FMN_HYDROXY_ACID_DH_2"/>
    <property type="match status" value="1"/>
</dbReference>
<evidence type="ECO:0000256" key="1">
    <source>
        <dbReference type="ARBA" id="ARBA00001917"/>
    </source>
</evidence>
<feature type="binding site" evidence="7">
    <location>
        <position position="109"/>
    </location>
    <ligand>
        <name>FMN</name>
        <dbReference type="ChEBI" id="CHEBI:58210"/>
    </ligand>
</feature>
<feature type="binding site" evidence="7">
    <location>
        <position position="262"/>
    </location>
    <ligand>
        <name>glyoxylate</name>
        <dbReference type="ChEBI" id="CHEBI:36655"/>
    </ligand>
</feature>
<dbReference type="EMBL" id="KN846961">
    <property type="protein sequence ID" value="KIW64155.1"/>
    <property type="molecule type" value="Genomic_DNA"/>
</dbReference>
<organism evidence="9 10">
    <name type="scientific">Phialophora macrospora</name>
    <dbReference type="NCBI Taxonomy" id="1851006"/>
    <lineage>
        <taxon>Eukaryota</taxon>
        <taxon>Fungi</taxon>
        <taxon>Dikarya</taxon>
        <taxon>Ascomycota</taxon>
        <taxon>Pezizomycotina</taxon>
        <taxon>Eurotiomycetes</taxon>
        <taxon>Chaetothyriomycetidae</taxon>
        <taxon>Chaetothyriales</taxon>
        <taxon>Herpotrichiellaceae</taxon>
        <taxon>Phialophora</taxon>
    </lineage>
</organism>
<comment type="similarity">
    <text evidence="3">Belongs to the FMN-dependent alpha-hydroxy acid dehydrogenase family.</text>
</comment>
<feature type="binding site" evidence="7">
    <location>
        <begin position="80"/>
        <end position="82"/>
    </location>
    <ligand>
        <name>FMN</name>
        <dbReference type="ChEBI" id="CHEBI:58210"/>
    </ligand>
</feature>
<dbReference type="AlphaFoldDB" id="A0A0D2FBD4"/>
<gene>
    <name evidence="9" type="ORF">PV04_09109</name>
</gene>
<evidence type="ECO:0000256" key="5">
    <source>
        <dbReference type="ARBA" id="ARBA00083297"/>
    </source>
</evidence>
<dbReference type="HOGENOM" id="CLU_020639_6_1_1"/>
<dbReference type="InterPro" id="IPR012133">
    <property type="entry name" value="Alpha-hydoxy_acid_DH_FMN"/>
</dbReference>
<dbReference type="InterPro" id="IPR037396">
    <property type="entry name" value="FMN_HAD"/>
</dbReference>
<evidence type="ECO:0000313" key="10">
    <source>
        <dbReference type="Proteomes" id="UP000054266"/>
    </source>
</evidence>
<dbReference type="PANTHER" id="PTHR10578:SF149">
    <property type="entry name" value="2-HYDROXYACID OXIDASE 2"/>
    <property type="match status" value="1"/>
</dbReference>
<feature type="binding site" evidence="7">
    <location>
        <position position="259"/>
    </location>
    <ligand>
        <name>glyoxylate</name>
        <dbReference type="ChEBI" id="CHEBI:36655"/>
    </ligand>
</feature>
<dbReference type="InterPro" id="IPR000262">
    <property type="entry name" value="FMN-dep_DH"/>
</dbReference>
<dbReference type="STRING" id="5601.A0A0D2FBD4"/>
<dbReference type="Gene3D" id="3.20.20.70">
    <property type="entry name" value="Aldolase class I"/>
    <property type="match status" value="1"/>
</dbReference>
<protein>
    <recommendedName>
        <fullName evidence="4">Oxidase FUB9</fullName>
    </recommendedName>
    <alternativeName>
        <fullName evidence="5">Fusaric acid biosynthesis protein 9</fullName>
    </alternativeName>
</protein>
<dbReference type="SUPFAM" id="SSF51395">
    <property type="entry name" value="FMN-linked oxidoreductases"/>
    <property type="match status" value="1"/>
</dbReference>
<dbReference type="PROSITE" id="PS00557">
    <property type="entry name" value="FMN_HYDROXY_ACID_DH_1"/>
    <property type="match status" value="1"/>
</dbReference>
<evidence type="ECO:0000256" key="3">
    <source>
        <dbReference type="ARBA" id="ARBA00024042"/>
    </source>
</evidence>
<dbReference type="InterPro" id="IPR013785">
    <property type="entry name" value="Aldolase_TIM"/>
</dbReference>
<feature type="binding site" evidence="7">
    <location>
        <position position="257"/>
    </location>
    <ligand>
        <name>FMN</name>
        <dbReference type="ChEBI" id="CHEBI:58210"/>
    </ligand>
</feature>
<keyword evidence="7" id="KW-0285">Flavoprotein</keyword>
<dbReference type="Proteomes" id="UP000054266">
    <property type="component" value="Unassembled WGS sequence"/>
</dbReference>
<dbReference type="FunFam" id="3.20.20.70:FF:000056">
    <property type="entry name" value="hydroxyacid oxidase 2"/>
    <property type="match status" value="1"/>
</dbReference>
<sequence length="370" mass="40296">MSLDDILTIKDLQASAATRLPQAVQEFYDHGAMDMITLRDNEAAYDRYKIIPRVLRNVADLDVSVELFGTRVAAPLGISPSAMHCLAHPDGEKATSAAAAAYNIPMALSLWATTSLEDVAARGNGNPYIMQLTLFQDRTSALAVIKRAERAGYQALFVTVDTPTLGRRLTEMRHGVRLPEHMSFPNMMPQADSRTYKEADSDPRSFYHASRDPSNSWESVIPWLKSNTTMDIWLKGVYHPEDALLAAEHGLAGILVSNHGGRQLDGVPATLDLLPAIAQAVRGRIPIAVDGGIRRGSDMFKALALGADFCFVARPILWGLAHSGEDGAKRAIEILLHEFKATMMLAGCAKVSDVNKAYLVRCGNKGLSNL</sequence>
<evidence type="ECO:0000256" key="7">
    <source>
        <dbReference type="PIRSR" id="PIRSR000138-2"/>
    </source>
</evidence>
<comment type="cofactor">
    <cofactor evidence="1">
        <name>FMN</name>
        <dbReference type="ChEBI" id="CHEBI:58210"/>
    </cofactor>
</comment>
<feature type="binding site" evidence="7">
    <location>
        <position position="131"/>
    </location>
    <ligand>
        <name>FMN</name>
        <dbReference type="ChEBI" id="CHEBI:58210"/>
    </ligand>
</feature>
<name>A0A0D2FBD4_9EURO</name>